<dbReference type="AlphaFoldDB" id="M4CML7"/>
<feature type="chain" id="PRO_5004049945" description="Trichome birefringence-like C-terminal domain-containing protein" evidence="2">
    <location>
        <begin position="28"/>
        <end position="263"/>
    </location>
</feature>
<dbReference type="GO" id="GO:0016413">
    <property type="term" value="F:O-acetyltransferase activity"/>
    <property type="evidence" value="ECO:0007669"/>
    <property type="project" value="InterPro"/>
</dbReference>
<dbReference type="InterPro" id="IPR029962">
    <property type="entry name" value="TBL"/>
</dbReference>
<dbReference type="Proteomes" id="UP000011750">
    <property type="component" value="Chromosome A05"/>
</dbReference>
<dbReference type="eggNOG" id="ENOG502QQWH">
    <property type="taxonomic scope" value="Eukaryota"/>
</dbReference>
<feature type="signal peptide" evidence="2">
    <location>
        <begin position="1"/>
        <end position="27"/>
    </location>
</feature>
<dbReference type="Pfam" id="PF13839">
    <property type="entry name" value="PC-Esterase"/>
    <property type="match status" value="1"/>
</dbReference>
<proteinExistence type="inferred from homology"/>
<keyword evidence="5" id="KW-1185">Reference proteome</keyword>
<dbReference type="InterPro" id="IPR026057">
    <property type="entry name" value="TBL_C"/>
</dbReference>
<sequence length="263" mass="29215">MGCKRISLFLLPLLTLTILSVADKALASDKKRQVSHRNITALAAAGGGKATLKGRKQTSGCNLFQGKWVFDASSPVYDSSTCPFINGEVDCLKFGRPDTKFLNYSWQPDSCTIPRWDFIRNGSSLIRDMNRLDAFNLGLTTWAQWVDQNVNNSQTRVFFQGISPTHYVGKEWNEPKKTCNGQMQPLTGSTYPGGPLPASSIVSRVLRSMKTPVYLLDITTLSQLRKDAHPSTYGENGRTDCSHWCLPGLPDTWNQLLYAALSM</sequence>
<feature type="domain" description="Trichome birefringence-like C-terminal" evidence="3">
    <location>
        <begin position="106"/>
        <end position="259"/>
    </location>
</feature>
<evidence type="ECO:0000256" key="2">
    <source>
        <dbReference type="SAM" id="SignalP"/>
    </source>
</evidence>
<evidence type="ECO:0000259" key="3">
    <source>
        <dbReference type="Pfam" id="PF13839"/>
    </source>
</evidence>
<reference evidence="4 5" key="1">
    <citation type="journal article" date="2011" name="Nat. Genet.">
        <title>The genome of the mesopolyploid crop species Brassica rapa.</title>
        <authorList>
            <consortium name="Brassica rapa Genome Sequencing Project Consortium"/>
            <person name="Wang X."/>
            <person name="Wang H."/>
            <person name="Wang J."/>
            <person name="Sun R."/>
            <person name="Wu J."/>
            <person name="Liu S."/>
            <person name="Bai Y."/>
            <person name="Mun J.H."/>
            <person name="Bancroft I."/>
            <person name="Cheng F."/>
            <person name="Huang S."/>
            <person name="Li X."/>
            <person name="Hua W."/>
            <person name="Wang J."/>
            <person name="Wang X."/>
            <person name="Freeling M."/>
            <person name="Pires J.C."/>
            <person name="Paterson A.H."/>
            <person name="Chalhoub B."/>
            <person name="Wang B."/>
            <person name="Hayward A."/>
            <person name="Sharpe A.G."/>
            <person name="Park B.S."/>
            <person name="Weisshaar B."/>
            <person name="Liu B."/>
            <person name="Li B."/>
            <person name="Liu B."/>
            <person name="Tong C."/>
            <person name="Song C."/>
            <person name="Duran C."/>
            <person name="Peng C."/>
            <person name="Geng C."/>
            <person name="Koh C."/>
            <person name="Lin C."/>
            <person name="Edwards D."/>
            <person name="Mu D."/>
            <person name="Shen D."/>
            <person name="Soumpourou E."/>
            <person name="Li F."/>
            <person name="Fraser F."/>
            <person name="Conant G."/>
            <person name="Lassalle G."/>
            <person name="King G.J."/>
            <person name="Bonnema G."/>
            <person name="Tang H."/>
            <person name="Wang H."/>
            <person name="Belcram H."/>
            <person name="Zhou H."/>
            <person name="Hirakawa H."/>
            <person name="Abe H."/>
            <person name="Guo H."/>
            <person name="Wang H."/>
            <person name="Jin H."/>
            <person name="Parkin I.A."/>
            <person name="Batley J."/>
            <person name="Kim J.S."/>
            <person name="Just J."/>
            <person name="Li J."/>
            <person name="Xu J."/>
            <person name="Deng J."/>
            <person name="Kim J.A."/>
            <person name="Li J."/>
            <person name="Yu J."/>
            <person name="Meng J."/>
            <person name="Wang J."/>
            <person name="Min J."/>
            <person name="Poulain J."/>
            <person name="Wang J."/>
            <person name="Hatakeyama K."/>
            <person name="Wu K."/>
            <person name="Wang L."/>
            <person name="Fang L."/>
            <person name="Trick M."/>
            <person name="Links M.G."/>
            <person name="Zhao M."/>
            <person name="Jin M."/>
            <person name="Ramchiary N."/>
            <person name="Drou N."/>
            <person name="Berkman P.J."/>
            <person name="Cai Q."/>
            <person name="Huang Q."/>
            <person name="Li R."/>
            <person name="Tabata S."/>
            <person name="Cheng S."/>
            <person name="Zhang S."/>
            <person name="Zhang S."/>
            <person name="Huang S."/>
            <person name="Sato S."/>
            <person name="Sun S."/>
            <person name="Kwon S.J."/>
            <person name="Choi S.R."/>
            <person name="Lee T.H."/>
            <person name="Fan W."/>
            <person name="Zhao X."/>
            <person name="Tan X."/>
            <person name="Xu X."/>
            <person name="Wang Y."/>
            <person name="Qiu Y."/>
            <person name="Yin Y."/>
            <person name="Li Y."/>
            <person name="Du Y."/>
            <person name="Liao Y."/>
            <person name="Lim Y."/>
            <person name="Narusaka Y."/>
            <person name="Wang Y."/>
            <person name="Wang Z."/>
            <person name="Li Z."/>
            <person name="Wang Z."/>
            <person name="Xiong Z."/>
            <person name="Zhang Z."/>
        </authorList>
    </citation>
    <scope>NUCLEOTIDE SEQUENCE [LARGE SCALE GENOMIC DNA]</scope>
    <source>
        <strain evidence="4 5">cv. Chiifu-401-42</strain>
    </source>
</reference>
<accession>M4CML7</accession>
<dbReference type="Gramene" id="Bra005455.1">
    <property type="protein sequence ID" value="Bra005455.1-P"/>
    <property type="gene ID" value="Bra005455"/>
</dbReference>
<dbReference type="GO" id="GO:0016020">
    <property type="term" value="C:membrane"/>
    <property type="evidence" value="ECO:0007669"/>
    <property type="project" value="UniProtKB-SubCell"/>
</dbReference>
<protein>
    <recommendedName>
        <fullName evidence="3">Trichome birefringence-like C-terminal domain-containing protein</fullName>
    </recommendedName>
</protein>
<dbReference type="InParanoid" id="M4CML7"/>
<comment type="similarity">
    <text evidence="1">Belongs to the PC-esterase family. TBL subfamily.</text>
</comment>
<dbReference type="OMA" id="CNHEMEP"/>
<evidence type="ECO:0000313" key="5">
    <source>
        <dbReference type="Proteomes" id="UP000011750"/>
    </source>
</evidence>
<name>M4CML7_BRACM</name>
<dbReference type="EnsemblPlants" id="Bra005455.1">
    <property type="protein sequence ID" value="Bra005455.1-P"/>
    <property type="gene ID" value="Bra005455"/>
</dbReference>
<reference evidence="4 5" key="2">
    <citation type="journal article" date="2018" name="Hortic Res">
        <title>Improved Brassica rapa reference genome by single-molecule sequencing and chromosome conformation capture technologies.</title>
        <authorList>
            <person name="Zhang L."/>
            <person name="Cai X."/>
            <person name="Wu J."/>
            <person name="Liu M."/>
            <person name="Grob S."/>
            <person name="Cheng F."/>
            <person name="Liang J."/>
            <person name="Cai C."/>
            <person name="Liu Z."/>
            <person name="Liu B."/>
            <person name="Wang F."/>
            <person name="Li S."/>
            <person name="Liu F."/>
            <person name="Li X."/>
            <person name="Cheng L."/>
            <person name="Yang W."/>
            <person name="Li M.H."/>
            <person name="Grossniklaus U."/>
            <person name="Zheng H."/>
            <person name="Wang X."/>
        </authorList>
    </citation>
    <scope>NUCLEOTIDE SEQUENCE [LARGE SCALE GENOMIC DNA]</scope>
    <source>
        <strain evidence="4 5">cv. Chiifu-401-42</strain>
    </source>
</reference>
<evidence type="ECO:0000313" key="4">
    <source>
        <dbReference type="EnsemblPlants" id="Bra005455.1-P"/>
    </source>
</evidence>
<keyword evidence="2" id="KW-0732">Signal</keyword>
<evidence type="ECO:0000256" key="1">
    <source>
        <dbReference type="ARBA" id="ARBA00007727"/>
    </source>
</evidence>
<reference evidence="4" key="3">
    <citation type="submission" date="2023-03" db="UniProtKB">
        <authorList>
            <consortium name="EnsemblPlants"/>
        </authorList>
    </citation>
    <scope>IDENTIFICATION</scope>
    <source>
        <strain evidence="4">cv. Chiifu-401-42</strain>
    </source>
</reference>
<dbReference type="PANTHER" id="PTHR32285:SF322">
    <property type="entry name" value="TRICHOME BIREFRINGENCE-LIKE N-TERMINAL DOMAIN-CONTAINING PROTEIN"/>
    <property type="match status" value="1"/>
</dbReference>
<dbReference type="PANTHER" id="PTHR32285">
    <property type="entry name" value="PROTEIN TRICHOME BIREFRINGENCE-LIKE 9-RELATED"/>
    <property type="match status" value="1"/>
</dbReference>
<dbReference type="HOGENOM" id="CLU_020953_7_0_1"/>
<organism evidence="4 5">
    <name type="scientific">Brassica campestris</name>
    <name type="common">Field mustard</name>
    <dbReference type="NCBI Taxonomy" id="3711"/>
    <lineage>
        <taxon>Eukaryota</taxon>
        <taxon>Viridiplantae</taxon>
        <taxon>Streptophyta</taxon>
        <taxon>Embryophyta</taxon>
        <taxon>Tracheophyta</taxon>
        <taxon>Spermatophyta</taxon>
        <taxon>Magnoliopsida</taxon>
        <taxon>eudicotyledons</taxon>
        <taxon>Gunneridae</taxon>
        <taxon>Pentapetalae</taxon>
        <taxon>rosids</taxon>
        <taxon>malvids</taxon>
        <taxon>Brassicales</taxon>
        <taxon>Brassicaceae</taxon>
        <taxon>Brassiceae</taxon>
        <taxon>Brassica</taxon>
    </lineage>
</organism>
<dbReference type="STRING" id="51351.M4CML7"/>